<feature type="transmembrane region" description="Helical" evidence="5">
    <location>
        <begin position="47"/>
        <end position="64"/>
    </location>
</feature>
<evidence type="ECO:0000313" key="7">
    <source>
        <dbReference type="Proteomes" id="UP000049578"/>
    </source>
</evidence>
<dbReference type="GO" id="GO:0005886">
    <property type="term" value="C:plasma membrane"/>
    <property type="evidence" value="ECO:0007669"/>
    <property type="project" value="TreeGrafter"/>
</dbReference>
<dbReference type="EMBL" id="LHQM01000020">
    <property type="protein sequence ID" value="KPJ22296.1"/>
    <property type="molecule type" value="Genomic_DNA"/>
</dbReference>
<keyword evidence="2 5" id="KW-0812">Transmembrane</keyword>
<sequence length="226" mass="25786">MRLDVRTKLLLLLLANACFFFRVDGALAMMIVGVLLVLLYTLGRHRLALYIGLSYLIVTSLAFLPDQLLPAYAYRLVSFAVTASQLVYPSLLAALIVVKTTTVYELVHGLRKWHFPEVCLLTFAVMLRFLPMIKQGSQTIHRSLAVRGILRGKWDIVRHPKQYLEYLLVPLLLLLLRRSQELTIASLTKGLAIKKGTSETFSSRLTWKDWGVQAWLFTTMGYIVFR</sequence>
<dbReference type="PANTHER" id="PTHR33514:SF13">
    <property type="entry name" value="PROTEIN ABCI12, CHLOROPLASTIC"/>
    <property type="match status" value="1"/>
</dbReference>
<gene>
    <name evidence="6" type="ORF">AKK44_05400</name>
</gene>
<keyword evidence="3 5" id="KW-1133">Transmembrane helix</keyword>
<dbReference type="AlphaFoldDB" id="A0A0P6S559"/>
<evidence type="ECO:0000256" key="2">
    <source>
        <dbReference type="ARBA" id="ARBA00022692"/>
    </source>
</evidence>
<dbReference type="STRING" id="119224.AKK44_05400"/>
<comment type="subcellular location">
    <subcellularLocation>
        <location evidence="1">Membrane</location>
        <topology evidence="1">Multi-pass membrane protein</topology>
    </subcellularLocation>
</comment>
<name>A0A0P6S559_9STRE</name>
<keyword evidence="7" id="KW-1185">Reference proteome</keyword>
<feature type="transmembrane region" description="Helical" evidence="5">
    <location>
        <begin position="76"/>
        <end position="98"/>
    </location>
</feature>
<dbReference type="PATRIC" id="fig|119224.3.peg.621"/>
<evidence type="ECO:0000256" key="3">
    <source>
        <dbReference type="ARBA" id="ARBA00022989"/>
    </source>
</evidence>
<dbReference type="RefSeq" id="WP_054278835.1">
    <property type="nucleotide sequence ID" value="NZ_LHQM01000020.1"/>
</dbReference>
<reference evidence="6 7" key="1">
    <citation type="submission" date="2015-08" db="EMBL/GenBank/DDBJ databases">
        <title>Genome sequence of Streptococcus phocae subsp. phocae ATCC 51973T isolated from liver specimen obtained from seal.</title>
        <authorList>
            <person name="Avendano-Herrera R."/>
        </authorList>
    </citation>
    <scope>NUCLEOTIDE SEQUENCE [LARGE SCALE GENOMIC DNA]</scope>
    <source>
        <strain evidence="6 7">ATCC 51973</strain>
    </source>
</reference>
<dbReference type="PANTHER" id="PTHR33514">
    <property type="entry name" value="PROTEIN ABCI12, CHLOROPLASTIC"/>
    <property type="match status" value="1"/>
</dbReference>
<keyword evidence="4 5" id="KW-0472">Membrane</keyword>
<protein>
    <submittedName>
        <fullName evidence="6">Cobalamin biosynthesis protein CbiQ</fullName>
    </submittedName>
</protein>
<organism evidence="6 7">
    <name type="scientific">Streptococcus phocae</name>
    <dbReference type="NCBI Taxonomy" id="119224"/>
    <lineage>
        <taxon>Bacteria</taxon>
        <taxon>Bacillati</taxon>
        <taxon>Bacillota</taxon>
        <taxon>Bacilli</taxon>
        <taxon>Lactobacillales</taxon>
        <taxon>Streptococcaceae</taxon>
        <taxon>Streptococcus</taxon>
    </lineage>
</organism>
<dbReference type="Pfam" id="PF02361">
    <property type="entry name" value="CbiQ"/>
    <property type="match status" value="1"/>
</dbReference>
<dbReference type="CDD" id="cd16914">
    <property type="entry name" value="EcfT"/>
    <property type="match status" value="1"/>
</dbReference>
<evidence type="ECO:0000256" key="5">
    <source>
        <dbReference type="SAM" id="Phobius"/>
    </source>
</evidence>
<evidence type="ECO:0000256" key="1">
    <source>
        <dbReference type="ARBA" id="ARBA00004141"/>
    </source>
</evidence>
<accession>A0A0P6S559</accession>
<dbReference type="InterPro" id="IPR003339">
    <property type="entry name" value="ABC/ECF_trnsptr_transmembrane"/>
</dbReference>
<feature type="transmembrane region" description="Helical" evidence="5">
    <location>
        <begin position="12"/>
        <end position="41"/>
    </location>
</feature>
<comment type="caution">
    <text evidence="6">The sequence shown here is derived from an EMBL/GenBank/DDBJ whole genome shotgun (WGS) entry which is preliminary data.</text>
</comment>
<dbReference type="Proteomes" id="UP000049578">
    <property type="component" value="Unassembled WGS sequence"/>
</dbReference>
<evidence type="ECO:0000313" key="6">
    <source>
        <dbReference type="EMBL" id="KPJ22296.1"/>
    </source>
</evidence>
<proteinExistence type="predicted"/>
<evidence type="ECO:0000256" key="4">
    <source>
        <dbReference type="ARBA" id="ARBA00023136"/>
    </source>
</evidence>
<feature type="transmembrane region" description="Helical" evidence="5">
    <location>
        <begin position="113"/>
        <end position="133"/>
    </location>
</feature>